<proteinExistence type="inferred from homology"/>
<comment type="caution">
    <text evidence="4">The sequence shown here is derived from an EMBL/GenBank/DDBJ whole genome shotgun (WGS) entry which is preliminary data.</text>
</comment>
<dbReference type="PANTHER" id="PTHR34135">
    <property type="entry name" value="LYSOZYME"/>
    <property type="match status" value="1"/>
</dbReference>
<dbReference type="GO" id="GO:0016052">
    <property type="term" value="P:carbohydrate catabolic process"/>
    <property type="evidence" value="ECO:0007669"/>
    <property type="project" value="TreeGrafter"/>
</dbReference>
<dbReference type="Pfam" id="PF01183">
    <property type="entry name" value="Glyco_hydro_25"/>
    <property type="match status" value="1"/>
</dbReference>
<dbReference type="InterPro" id="IPR018077">
    <property type="entry name" value="Glyco_hydro_fam25_subgr"/>
</dbReference>
<evidence type="ECO:0000313" key="4">
    <source>
        <dbReference type="EMBL" id="HAT4306757.1"/>
    </source>
</evidence>
<protein>
    <submittedName>
        <fullName evidence="4">Glycosyl hydrolase family 25</fullName>
    </submittedName>
</protein>
<gene>
    <name evidence="4" type="ORF">I9080_000513</name>
</gene>
<accession>A0A8H9QVC7</accession>
<dbReference type="GO" id="GO:0016998">
    <property type="term" value="P:cell wall macromolecule catabolic process"/>
    <property type="evidence" value="ECO:0007669"/>
    <property type="project" value="InterPro"/>
</dbReference>
<dbReference type="InterPro" id="IPR017853">
    <property type="entry name" value="GH"/>
</dbReference>
<dbReference type="SMART" id="SM00641">
    <property type="entry name" value="Glyco_25"/>
    <property type="match status" value="1"/>
</dbReference>
<keyword evidence="3" id="KW-0326">Glycosidase</keyword>
<keyword evidence="2 4" id="KW-0378">Hydrolase</keyword>
<dbReference type="PROSITE" id="PS51904">
    <property type="entry name" value="GLYCOSYL_HYDROL_F25_2"/>
    <property type="match status" value="1"/>
</dbReference>
<evidence type="ECO:0000256" key="2">
    <source>
        <dbReference type="ARBA" id="ARBA00022801"/>
    </source>
</evidence>
<dbReference type="AlphaFoldDB" id="A0A8H9QVC7"/>
<dbReference type="CDD" id="cd06525">
    <property type="entry name" value="GH25_Lyc-like"/>
    <property type="match status" value="1"/>
</dbReference>
<organism evidence="4">
    <name type="scientific">Clostridium perfringens</name>
    <dbReference type="NCBI Taxonomy" id="1502"/>
    <lineage>
        <taxon>Bacteria</taxon>
        <taxon>Bacillati</taxon>
        <taxon>Bacillota</taxon>
        <taxon>Clostridia</taxon>
        <taxon>Eubacteriales</taxon>
        <taxon>Clostridiaceae</taxon>
        <taxon>Clostridium</taxon>
    </lineage>
</organism>
<dbReference type="SUPFAM" id="SSF51445">
    <property type="entry name" value="(Trans)glycosidases"/>
    <property type="match status" value="1"/>
</dbReference>
<name>A0A8H9QVC7_CLOPF</name>
<comment type="similarity">
    <text evidence="1">Belongs to the glycosyl hydrolase 25 family.</text>
</comment>
<dbReference type="GO" id="GO:0003796">
    <property type="term" value="F:lysozyme activity"/>
    <property type="evidence" value="ECO:0007669"/>
    <property type="project" value="InterPro"/>
</dbReference>
<dbReference type="PANTHER" id="PTHR34135:SF2">
    <property type="entry name" value="LYSOZYME"/>
    <property type="match status" value="1"/>
</dbReference>
<dbReference type="Proteomes" id="UP000859547">
    <property type="component" value="Unassembled WGS sequence"/>
</dbReference>
<dbReference type="EMBL" id="DACTCB010000001">
    <property type="protein sequence ID" value="HAT4306757.1"/>
    <property type="molecule type" value="Genomic_DNA"/>
</dbReference>
<evidence type="ECO:0000256" key="3">
    <source>
        <dbReference type="ARBA" id="ARBA00023295"/>
    </source>
</evidence>
<reference evidence="4" key="1">
    <citation type="journal article" date="2018" name="Genome Biol.">
        <title>SKESA: strategic k-mer extension for scrupulous assemblies.</title>
        <authorList>
            <person name="Souvorov A."/>
            <person name="Agarwala R."/>
            <person name="Lipman D.J."/>
        </authorList>
    </citation>
    <scope>NUCLEOTIDE SEQUENCE</scope>
    <source>
        <strain evidence="4">C8</strain>
    </source>
</reference>
<evidence type="ECO:0000256" key="1">
    <source>
        <dbReference type="ARBA" id="ARBA00010646"/>
    </source>
</evidence>
<dbReference type="Gene3D" id="3.20.20.80">
    <property type="entry name" value="Glycosidases"/>
    <property type="match status" value="1"/>
</dbReference>
<reference evidence="4" key="2">
    <citation type="submission" date="2020-07" db="EMBL/GenBank/DDBJ databases">
        <authorList>
            <consortium name="NCBI Pathogen Detection Project"/>
        </authorList>
    </citation>
    <scope>NUCLEOTIDE SEQUENCE</scope>
    <source>
        <strain evidence="4">C8</strain>
    </source>
</reference>
<sequence length="353" mass="40268">MQSRSDSNFKGIDISNWQKGINLNQLKERGYEVCYIKITEGRGYVDPCFEENYNKAIAAGMKVGVYHYWRGTSSAKEQAQNIVRTLGNKHIDCKIAIDVEQTDGLSYGELNNSVLQLAEELERLIGAEICIYCNTNYARNVLDKRLGKYSLWVAHYGVNKPGDNPIWDKWAGFQYSDSGISNVNGSLDLDEFTDEILLSKTSNQSTIINKTFFTNARAKVALDPRSNPSDDYNDLGEIYAGERIQVLAEVCDREDYLPIKYWKDALGCESSKVWVNANREYLEIDTNARSFNIVTELDARYEPSANSERMGYVKNNERLYVHRVEGNYALATYYAGSGYKTAWFTKKYINLLE</sequence>
<dbReference type="InterPro" id="IPR002053">
    <property type="entry name" value="Glyco_hydro_25"/>
</dbReference>
<dbReference type="GO" id="GO:0009253">
    <property type="term" value="P:peptidoglycan catabolic process"/>
    <property type="evidence" value="ECO:0007669"/>
    <property type="project" value="InterPro"/>
</dbReference>